<dbReference type="AlphaFoldDB" id="A0A2N9ICQ2"/>
<gene>
    <name evidence="4" type="ORF">FSB_LOCUS50404</name>
</gene>
<evidence type="ECO:0000259" key="3">
    <source>
        <dbReference type="Pfam" id="PF03732"/>
    </source>
</evidence>
<protein>
    <submittedName>
        <fullName evidence="4">Uncharacterized protein</fullName>
    </submittedName>
</protein>
<dbReference type="InterPro" id="IPR043502">
    <property type="entry name" value="DNA/RNA_pol_sf"/>
</dbReference>
<feature type="domain" description="Retrotransposon gag" evidence="3">
    <location>
        <begin position="149"/>
        <end position="239"/>
    </location>
</feature>
<feature type="region of interest" description="Disordered" evidence="1">
    <location>
        <begin position="387"/>
        <end position="414"/>
    </location>
</feature>
<reference evidence="4" key="1">
    <citation type="submission" date="2018-02" db="EMBL/GenBank/DDBJ databases">
        <authorList>
            <person name="Cohen D.B."/>
            <person name="Kent A.D."/>
        </authorList>
    </citation>
    <scope>NUCLEOTIDE SEQUENCE</scope>
</reference>
<feature type="region of interest" description="Disordered" evidence="1">
    <location>
        <begin position="269"/>
        <end position="296"/>
    </location>
</feature>
<dbReference type="PANTHER" id="PTHR33223">
    <property type="entry name" value="CCHC-TYPE DOMAIN-CONTAINING PROTEIN"/>
    <property type="match status" value="1"/>
</dbReference>
<sequence length="614" mass="70476">MQVIATSIQDLARETTRQNKELWHAIKKGPPTLHDNNQRPPQKESRMDDQEADSRQVAPPLPAVRGQIELLYRSNTPIVRLDRPNNPIARLNCLDNQIVQCDRLENQTIKPPVPPLENFDETKDLFDYLKAFKTIMQLQAVLKEIMCQAFPMGLRGSVRVWFNKLESESIDSFVQLSRAFIDHFIDGQRKGRPPTHLLSVKQMEGESLKAYVHRFNKEAMQIDRPKENVTLTAFMAGLRKGDFLYDLYKDLPETLSELMYEAQKHMNAKDALESLDDPPPKRRKDVEDRKQEPIKQKVPKFSKTPECKRMTTPTGKFSSFTPLNTPINKLLVQIQDNPSLRWPGKIHSDPNSRPKNLYCRFHRDHGHLTEDCVALKEQVETFIRQGKLQKYVSRPNNARPPKPQGPKERTENPKLGTVGEIRTIVGGPAVGGISRTSERHMHIKQWQLDRSPLPTCIPANEVRQGEVMTHGSATSRAHRGDQITARECYLASLGAEEENQTMTTEERKTLVEPLEELSTIILDDKRPEKSTKIGANLTPQTKESIIHFLKNNKDIFTWSHEDMLGYNQIVMDEADQEKTSFITSRGLFCYKVMPFGLKNAGATYQRLMNRMFHD</sequence>
<evidence type="ECO:0000256" key="1">
    <source>
        <dbReference type="SAM" id="MobiDB-lite"/>
    </source>
</evidence>
<dbReference type="SUPFAM" id="SSF56672">
    <property type="entry name" value="DNA/RNA polymerases"/>
    <property type="match status" value="1"/>
</dbReference>
<dbReference type="Pfam" id="PF00078">
    <property type="entry name" value="RVT_1"/>
    <property type="match status" value="1"/>
</dbReference>
<feature type="compositionally biased region" description="Basic and acidic residues" evidence="1">
    <location>
        <begin position="41"/>
        <end position="54"/>
    </location>
</feature>
<dbReference type="Gene3D" id="3.10.10.10">
    <property type="entry name" value="HIV Type 1 Reverse Transcriptase, subunit A, domain 1"/>
    <property type="match status" value="1"/>
</dbReference>
<name>A0A2N9ICQ2_FAGSY</name>
<dbReference type="Pfam" id="PF03732">
    <property type="entry name" value="Retrotrans_gag"/>
    <property type="match status" value="1"/>
</dbReference>
<dbReference type="InterPro" id="IPR000477">
    <property type="entry name" value="RT_dom"/>
</dbReference>
<dbReference type="Gene3D" id="3.30.70.270">
    <property type="match status" value="1"/>
</dbReference>
<dbReference type="EMBL" id="OIVN01005446">
    <property type="protein sequence ID" value="SPD22522.1"/>
    <property type="molecule type" value="Genomic_DNA"/>
</dbReference>
<evidence type="ECO:0000259" key="2">
    <source>
        <dbReference type="Pfam" id="PF00078"/>
    </source>
</evidence>
<evidence type="ECO:0000313" key="4">
    <source>
        <dbReference type="EMBL" id="SPD22522.1"/>
    </source>
</evidence>
<dbReference type="InterPro" id="IPR005162">
    <property type="entry name" value="Retrotrans_gag_dom"/>
</dbReference>
<organism evidence="4">
    <name type="scientific">Fagus sylvatica</name>
    <name type="common">Beechnut</name>
    <dbReference type="NCBI Taxonomy" id="28930"/>
    <lineage>
        <taxon>Eukaryota</taxon>
        <taxon>Viridiplantae</taxon>
        <taxon>Streptophyta</taxon>
        <taxon>Embryophyta</taxon>
        <taxon>Tracheophyta</taxon>
        <taxon>Spermatophyta</taxon>
        <taxon>Magnoliopsida</taxon>
        <taxon>eudicotyledons</taxon>
        <taxon>Gunneridae</taxon>
        <taxon>Pentapetalae</taxon>
        <taxon>rosids</taxon>
        <taxon>fabids</taxon>
        <taxon>Fagales</taxon>
        <taxon>Fagaceae</taxon>
        <taxon>Fagus</taxon>
    </lineage>
</organism>
<dbReference type="InterPro" id="IPR043128">
    <property type="entry name" value="Rev_trsase/Diguanyl_cyclase"/>
</dbReference>
<feature type="domain" description="Reverse transcriptase" evidence="2">
    <location>
        <begin position="565"/>
        <end position="613"/>
    </location>
</feature>
<feature type="region of interest" description="Disordered" evidence="1">
    <location>
        <begin position="26"/>
        <end position="59"/>
    </location>
</feature>
<feature type="compositionally biased region" description="Basic and acidic residues" evidence="1">
    <location>
        <begin position="269"/>
        <end position="295"/>
    </location>
</feature>
<proteinExistence type="predicted"/>
<accession>A0A2N9ICQ2</accession>
<dbReference type="PANTHER" id="PTHR33223:SF10">
    <property type="entry name" value="AMINOTRANSFERASE-LIKE PLANT MOBILE DOMAIN-CONTAINING PROTEIN"/>
    <property type="match status" value="1"/>
</dbReference>